<dbReference type="Proteomes" id="UP000622405">
    <property type="component" value="Unassembled WGS sequence"/>
</dbReference>
<evidence type="ECO:0000313" key="4">
    <source>
        <dbReference type="EMBL" id="MBC3898420.1"/>
    </source>
</evidence>
<dbReference type="SUPFAM" id="SSF56281">
    <property type="entry name" value="Metallo-hydrolase/oxidoreductase"/>
    <property type="match status" value="1"/>
</dbReference>
<feature type="domain" description="Metallo-beta-lactamase" evidence="2">
    <location>
        <begin position="13"/>
        <end position="241"/>
    </location>
</feature>
<evidence type="ECO:0000259" key="3">
    <source>
        <dbReference type="SMART" id="SM01027"/>
    </source>
</evidence>
<name>A0ABR6YTK3_9FIRM</name>
<gene>
    <name evidence="4" type="ORF">GH811_02155</name>
</gene>
<evidence type="ECO:0000259" key="2">
    <source>
        <dbReference type="SMART" id="SM00849"/>
    </source>
</evidence>
<keyword evidence="5" id="KW-1185">Reference proteome</keyword>
<dbReference type="PROSITE" id="PS51257">
    <property type="entry name" value="PROKAR_LIPOPROTEIN"/>
    <property type="match status" value="1"/>
</dbReference>
<dbReference type="PANTHER" id="PTHR11203:SF37">
    <property type="entry name" value="INTEGRATOR COMPLEX SUBUNIT 11"/>
    <property type="match status" value="1"/>
</dbReference>
<dbReference type="InterPro" id="IPR001279">
    <property type="entry name" value="Metallo-B-lactamas"/>
</dbReference>
<dbReference type="SMART" id="SM00849">
    <property type="entry name" value="Lactamase_B"/>
    <property type="match status" value="1"/>
</dbReference>
<dbReference type="Gene3D" id="3.40.50.10890">
    <property type="match status" value="1"/>
</dbReference>
<dbReference type="RefSeq" id="WP_186893072.1">
    <property type="nucleotide sequence ID" value="NZ_WJBE01000001.1"/>
</dbReference>
<organism evidence="4 5">
    <name type="scientific">Acetobacterium malicum</name>
    <dbReference type="NCBI Taxonomy" id="52692"/>
    <lineage>
        <taxon>Bacteria</taxon>
        <taxon>Bacillati</taxon>
        <taxon>Bacillota</taxon>
        <taxon>Clostridia</taxon>
        <taxon>Eubacteriales</taxon>
        <taxon>Eubacteriaceae</taxon>
        <taxon>Acetobacterium</taxon>
    </lineage>
</organism>
<dbReference type="PANTHER" id="PTHR11203">
    <property type="entry name" value="CLEAVAGE AND POLYADENYLATION SPECIFICITY FACTOR FAMILY MEMBER"/>
    <property type="match status" value="1"/>
</dbReference>
<feature type="domain" description="Beta-Casp" evidence="3">
    <location>
        <begin position="253"/>
        <end position="383"/>
    </location>
</feature>
<proteinExistence type="predicted"/>
<evidence type="ECO:0000313" key="5">
    <source>
        <dbReference type="Proteomes" id="UP000622405"/>
    </source>
</evidence>
<dbReference type="InterPro" id="IPR036866">
    <property type="entry name" value="RibonucZ/Hydroxyglut_hydro"/>
</dbReference>
<dbReference type="SMART" id="SM01027">
    <property type="entry name" value="Beta-Casp"/>
    <property type="match status" value="1"/>
</dbReference>
<dbReference type="EMBL" id="WJBE01000001">
    <property type="protein sequence ID" value="MBC3898420.1"/>
    <property type="molecule type" value="Genomic_DNA"/>
</dbReference>
<dbReference type="CDD" id="cd16295">
    <property type="entry name" value="TTHA0252-CPSF-like_MBL-fold"/>
    <property type="match status" value="1"/>
</dbReference>
<accession>A0ABR6YTK3</accession>
<dbReference type="InterPro" id="IPR022712">
    <property type="entry name" value="Beta_Casp"/>
</dbReference>
<dbReference type="Pfam" id="PF07521">
    <property type="entry name" value="RMMBL"/>
    <property type="match status" value="1"/>
</dbReference>
<comment type="caution">
    <text evidence="4">The sequence shown here is derived from an EMBL/GenBank/DDBJ whole genome shotgun (WGS) entry which is preliminary data.</text>
</comment>
<dbReference type="InterPro" id="IPR011108">
    <property type="entry name" value="RMMBL"/>
</dbReference>
<reference evidence="4 5" key="1">
    <citation type="journal article" date="2020" name="mSystems">
        <title>Defining Genomic and Predicted Metabolic Features of the Acetobacterium Genus.</title>
        <authorList>
            <person name="Ross D.E."/>
            <person name="Marshall C.W."/>
            <person name="Gulliver D."/>
            <person name="May H.D."/>
            <person name="Norman R.S."/>
        </authorList>
    </citation>
    <scope>NUCLEOTIDE SEQUENCE [LARGE SCALE GENOMIC DNA]</scope>
    <source>
        <strain evidence="4 5">DSM 4132</strain>
    </source>
</reference>
<dbReference type="Gene3D" id="3.60.15.10">
    <property type="entry name" value="Ribonuclease Z/Hydroxyacylglutathione hydrolase-like"/>
    <property type="match status" value="1"/>
</dbReference>
<keyword evidence="1" id="KW-0378">Hydrolase</keyword>
<sequence>MKIKFLGAALSVTGSCHLVTTDHCKFLLDCGLFQGSEALEELNYQEFDFNPAEIDFIILSHAHVDHCGRIPLLVKQGFKGKIYCTGATAEIADIMLQDSGNIHEMDAKWINKRTIRSGKRQIAPLYTQADAARCSQYFFPVAYGQTFEINPWIKIRLNEAGHILGAAIIEIWAEDDGKTTKLVYSGDIGAANQRMLNNPTLIAAADYLIMETTYGDRVHETQQESGKRFLDIIFKTVARGGTVVAPAFALGRTQDLIHELELFYDNHELHQNQLDKVNVYVDSPLATDATEIFRKNAHYFNDKIKARIKKGEELFYFRNLYFTKSIDQSKALNDDPAPKIIISSSGMADAGRVQHHLKHYLWKPKSSIVFAGYQAEGTTGRAITSGEKYVRILRERIRVNAEIYFLEGFSAHADKNDLLKWLSGFKEKPKKIFLVHGEEEPKKIFAETVKNILGYDCTIVEDVSEYVLGEAEEVVCDGIKSRIDTKKQLLQIKTNLQDMSDELDSLLSEPGMKTKEILTKEKVEDISDLSSDLEKILTKLKSVVGEKDLQQEEKTD</sequence>
<dbReference type="Pfam" id="PF00753">
    <property type="entry name" value="Lactamase_B"/>
    <property type="match status" value="1"/>
</dbReference>
<protein>
    <submittedName>
        <fullName evidence="4">MBL fold metallo-hydrolase</fullName>
    </submittedName>
</protein>
<evidence type="ECO:0000256" key="1">
    <source>
        <dbReference type="ARBA" id="ARBA00022801"/>
    </source>
</evidence>
<dbReference type="Pfam" id="PF10996">
    <property type="entry name" value="Beta-Casp"/>
    <property type="match status" value="1"/>
</dbReference>
<dbReference type="InterPro" id="IPR050698">
    <property type="entry name" value="MBL"/>
</dbReference>